<comment type="caution">
    <text evidence="1">The sequence shown here is derived from an EMBL/GenBank/DDBJ whole genome shotgun (WGS) entry which is preliminary data.</text>
</comment>
<dbReference type="PANTHER" id="PTHR38567:SF1">
    <property type="entry name" value="DUF4291 DOMAIN-CONTAINING PROTEIN"/>
    <property type="match status" value="1"/>
</dbReference>
<name>X6LX53_RETFI</name>
<sequence>MTVVFFAWKRKKCTSQRINNFVLQLFTGNFQILMSVLETLDDTISFLKSLKEYPKMNRPGVAISKTRYRFASLPKTDYKSNQEYSKRVPVGKYITGVFTNEYVIVYQAFNPTIAKSATTHQTFLKCAEYSQDRMTWIKTNFLWMMHRSEWGKSQNQEHILAIWLKLENFLYLLSNSYLSLYNDQLPYTQREHSTVIKNKKSRVVVQWDPHHFAIGGDKLIDKRAIQIGIKGKPYCDTFHSGILFIEDISDFVHSIDEQRLKETSFLIPNETIMSVPDLIKERLLIG</sequence>
<dbReference type="OrthoDB" id="413653at2759"/>
<evidence type="ECO:0000313" key="1">
    <source>
        <dbReference type="EMBL" id="ETO05722.1"/>
    </source>
</evidence>
<gene>
    <name evidence="1" type="ORF">RFI_31676</name>
</gene>
<protein>
    <submittedName>
        <fullName evidence="1">Uncharacterized protein</fullName>
    </submittedName>
</protein>
<dbReference type="Pfam" id="PF14124">
    <property type="entry name" value="DUF4291"/>
    <property type="match status" value="1"/>
</dbReference>
<reference evidence="1 2" key="1">
    <citation type="journal article" date="2013" name="Curr. Biol.">
        <title>The Genome of the Foraminiferan Reticulomyxa filosa.</title>
        <authorList>
            <person name="Glockner G."/>
            <person name="Hulsmann N."/>
            <person name="Schleicher M."/>
            <person name="Noegel A.A."/>
            <person name="Eichinger L."/>
            <person name="Gallinger C."/>
            <person name="Pawlowski J."/>
            <person name="Sierra R."/>
            <person name="Euteneuer U."/>
            <person name="Pillet L."/>
            <person name="Moustafa A."/>
            <person name="Platzer M."/>
            <person name="Groth M."/>
            <person name="Szafranski K."/>
            <person name="Schliwa M."/>
        </authorList>
    </citation>
    <scope>NUCLEOTIDE SEQUENCE [LARGE SCALE GENOMIC DNA]</scope>
</reference>
<dbReference type="InterPro" id="IPR025633">
    <property type="entry name" value="DUF4291"/>
</dbReference>
<dbReference type="AlphaFoldDB" id="X6LX53"/>
<accession>X6LX53</accession>
<dbReference type="EMBL" id="ASPP01027833">
    <property type="protein sequence ID" value="ETO05722.1"/>
    <property type="molecule type" value="Genomic_DNA"/>
</dbReference>
<dbReference type="PANTHER" id="PTHR38567">
    <property type="entry name" value="DUF4291 DOMAIN-CONTAINING PROTEIN"/>
    <property type="match status" value="1"/>
</dbReference>
<organism evidence="1 2">
    <name type="scientific">Reticulomyxa filosa</name>
    <dbReference type="NCBI Taxonomy" id="46433"/>
    <lineage>
        <taxon>Eukaryota</taxon>
        <taxon>Sar</taxon>
        <taxon>Rhizaria</taxon>
        <taxon>Retaria</taxon>
        <taxon>Foraminifera</taxon>
        <taxon>Monothalamids</taxon>
        <taxon>Reticulomyxidae</taxon>
        <taxon>Reticulomyxa</taxon>
    </lineage>
</organism>
<evidence type="ECO:0000313" key="2">
    <source>
        <dbReference type="Proteomes" id="UP000023152"/>
    </source>
</evidence>
<keyword evidence="2" id="KW-1185">Reference proteome</keyword>
<proteinExistence type="predicted"/>
<dbReference type="Proteomes" id="UP000023152">
    <property type="component" value="Unassembled WGS sequence"/>
</dbReference>